<dbReference type="EMBL" id="CP000587">
    <property type="protein sequence ID" value="ABO97088.1"/>
    <property type="molecule type" value="Genomic_DNA"/>
</dbReference>
<comment type="cofactor">
    <cofactor evidence="1 17 19">
        <name>pyridoxal 5'-phosphate</name>
        <dbReference type="ChEBI" id="CHEBI:597326"/>
    </cofactor>
</comment>
<evidence type="ECO:0000256" key="18">
    <source>
        <dbReference type="PIRSR" id="PIRSR017689-1"/>
    </source>
</evidence>
<dbReference type="InterPro" id="IPR019872">
    <property type="entry name" value="Sec-tRNA_Se_transferase"/>
</dbReference>
<dbReference type="OMA" id="MSHANDY"/>
<keyword evidence="17" id="KW-0963">Cytoplasm</keyword>
<keyword evidence="9 17" id="KW-0694">RNA-binding</keyword>
<feature type="binding site" evidence="18">
    <location>
        <position position="106"/>
    </location>
    <ligand>
        <name>substrate</name>
    </ligand>
</feature>
<dbReference type="GO" id="GO:0098621">
    <property type="term" value="F:O-phosphoseryl-tRNA(Sec) selenium transferase activity"/>
    <property type="evidence" value="ECO:0007669"/>
    <property type="project" value="UniProtKB-EC"/>
</dbReference>
<dbReference type="GO" id="GO:0000049">
    <property type="term" value="F:tRNA binding"/>
    <property type="evidence" value="ECO:0007669"/>
    <property type="project" value="UniProtKB-UniRule"/>
</dbReference>
<evidence type="ECO:0000256" key="2">
    <source>
        <dbReference type="ARBA" id="ARBA00002552"/>
    </source>
</evidence>
<keyword evidence="10 17" id="KW-0663">Pyridoxal phosphate</keyword>
<dbReference type="OrthoDB" id="10263545at2759"/>
<feature type="binding site" evidence="18">
    <location>
        <position position="409"/>
    </location>
    <ligand>
        <name>tRNA</name>
        <dbReference type="ChEBI" id="CHEBI:17843"/>
    </ligand>
</feature>
<dbReference type="GO" id="GO:0001717">
    <property type="term" value="P:conversion of seryl-tRNAsec to selenocys-tRNAsec"/>
    <property type="evidence" value="ECO:0007669"/>
    <property type="project" value="UniProtKB-UniRule"/>
</dbReference>
<dbReference type="InterPro" id="IPR015421">
    <property type="entry name" value="PyrdxlP-dep_Trfase_major"/>
</dbReference>
<dbReference type="PIRSF" id="PIRSF017689">
    <property type="entry name" value="SepSecS"/>
    <property type="match status" value="1"/>
</dbReference>
<evidence type="ECO:0000256" key="17">
    <source>
        <dbReference type="PIRNR" id="PIRNR017689"/>
    </source>
</evidence>
<feature type="binding site" evidence="18">
    <location>
        <position position="98"/>
    </location>
    <ligand>
        <name>substrate</name>
    </ligand>
</feature>
<comment type="pathway">
    <text evidence="3 17">Aminoacyl-tRNA biosynthesis; selenocysteinyl-tRNA(Sec) biosynthesis; selenocysteinyl-tRNA(Sec) from L-seryl-tRNA(Sec) (archaeal/eukaryal route): step 2/2.</text>
</comment>
<evidence type="ECO:0000256" key="19">
    <source>
        <dbReference type="PIRSR" id="PIRSR017689-50"/>
    </source>
</evidence>
<evidence type="ECO:0000256" key="11">
    <source>
        <dbReference type="ARBA" id="ARBA00022917"/>
    </source>
</evidence>
<evidence type="ECO:0000313" key="20">
    <source>
        <dbReference type="EMBL" id="ABO97088.1"/>
    </source>
</evidence>
<reference evidence="20 21" key="1">
    <citation type="journal article" date="2007" name="Proc. Natl. Acad. Sci. U.S.A.">
        <title>The tiny eukaryote Ostreococcus provides genomic insights into the paradox of plankton speciation.</title>
        <authorList>
            <person name="Palenik B."/>
            <person name="Grimwood J."/>
            <person name="Aerts A."/>
            <person name="Rouze P."/>
            <person name="Salamov A."/>
            <person name="Putnam N."/>
            <person name="Dupont C."/>
            <person name="Jorgensen R."/>
            <person name="Derelle E."/>
            <person name="Rombauts S."/>
            <person name="Zhou K."/>
            <person name="Otillar R."/>
            <person name="Merchant S.S."/>
            <person name="Podell S."/>
            <person name="Gaasterland T."/>
            <person name="Napoli C."/>
            <person name="Gendler K."/>
            <person name="Manuell A."/>
            <person name="Tai V."/>
            <person name="Vallon O."/>
            <person name="Piganeau G."/>
            <person name="Jancek S."/>
            <person name="Heijde M."/>
            <person name="Jabbari K."/>
            <person name="Bowler C."/>
            <person name="Lohr M."/>
            <person name="Robbens S."/>
            <person name="Werner G."/>
            <person name="Dubchak I."/>
            <person name="Pazour G.J."/>
            <person name="Ren Q."/>
            <person name="Paulsen I."/>
            <person name="Delwiche C."/>
            <person name="Schmutz J."/>
            <person name="Rokhsar D."/>
            <person name="Van de Peer Y."/>
            <person name="Moreau H."/>
            <person name="Grigoriev I.V."/>
        </authorList>
    </citation>
    <scope>NUCLEOTIDE SEQUENCE [LARGE SCALE GENOMIC DNA]</scope>
    <source>
        <strain evidence="20 21">CCE9901</strain>
    </source>
</reference>
<proteinExistence type="inferred from homology"/>
<dbReference type="eggNOG" id="KOG3843">
    <property type="taxonomic scope" value="Eukaryota"/>
</dbReference>
<dbReference type="Gene3D" id="3.40.640.10">
    <property type="entry name" value="Type I PLP-dependent aspartate aminotransferase-like (Major domain)"/>
    <property type="match status" value="1"/>
</dbReference>
<sequence length="481" mass="51963">MDDDLVAAFSANLLSKSYVNQGAQSLRAHDKVFARLLANRRMLGRGLNDVAIEFLVHKLSVMDSNNFIDNVGVGEREGRVFSDMVRRRCYSMTHGIGRSGDITAEQPKACGSSAAHALAQCMARDALRLAGMRDLGKRALVLPLATGMTLTLVLSSLRLMVRNSADGGVDAAAPNVVIWCRLDQKTCVKAATCAGLEIVVIEPVLNGDQLDTNVHAIERAIEDVGVDRLVAVVTSTSCFAPRACDDVETVAKLCEKKNVAHVINNAYGVQSRVLCERVSKAWTVGRVDAVVQSTDKNFMVPVGGAVVCCGKRNEALVEAVARNYPGRASASASMDMFITLLSMGEEHWLRLLDEREKLYDYMHAELSKVAEEEGERMLRTPGNPISMAMTLSCARGISPTMFGSMLFSRCVSGTRVVAPGEVKTVGGIEFHGFGASHSAYPETYFTAAAAIGTTRADVDRFASVLRKTFKDFKKKSQPAAA</sequence>
<evidence type="ECO:0000256" key="15">
    <source>
        <dbReference type="ARBA" id="ARBA00032693"/>
    </source>
</evidence>
<dbReference type="Proteomes" id="UP000001568">
    <property type="component" value="Chromosome 7"/>
</dbReference>
<dbReference type="GO" id="GO:0001514">
    <property type="term" value="P:selenocysteine incorporation"/>
    <property type="evidence" value="ECO:0007669"/>
    <property type="project" value="TreeGrafter"/>
</dbReference>
<dbReference type="UniPathway" id="UPA00906">
    <property type="reaction ID" value="UER00898"/>
</dbReference>
<name>A4S0T6_OSTLU</name>
<evidence type="ECO:0000256" key="6">
    <source>
        <dbReference type="ARBA" id="ARBA00021963"/>
    </source>
</evidence>
<feature type="binding site" evidence="18">
    <location>
        <position position="99"/>
    </location>
    <ligand>
        <name>substrate</name>
    </ligand>
</feature>
<dbReference type="RefSeq" id="XP_001418795.1">
    <property type="nucleotide sequence ID" value="XM_001418758.1"/>
</dbReference>
<feature type="binding site" evidence="18">
    <location>
        <position position="327"/>
    </location>
    <ligand>
        <name>substrate</name>
    </ligand>
</feature>
<protein>
    <recommendedName>
        <fullName evidence="6 17">O-phosphoseryl-tRNA(Sec) selenium transferase</fullName>
        <ecNumber evidence="5 17">2.9.1.2</ecNumber>
    </recommendedName>
    <alternativeName>
        <fullName evidence="13 17">Selenocysteine synthase</fullName>
    </alternativeName>
    <alternativeName>
        <fullName evidence="14 17">Selenocysteinyl-tRNA(Sec) synthase</fullName>
    </alternativeName>
    <alternativeName>
        <fullName evidence="15 17">Sep-tRNA:Sec-tRNA synthase</fullName>
    </alternativeName>
</protein>
<evidence type="ECO:0000256" key="5">
    <source>
        <dbReference type="ARBA" id="ARBA00012464"/>
    </source>
</evidence>
<dbReference type="PANTHER" id="PTHR12944">
    <property type="entry name" value="SOLUBLE LIVER ANTIGEN/LIVER PANCREAS ANTIGEN"/>
    <property type="match status" value="1"/>
</dbReference>
<dbReference type="Gramene" id="ABO97088">
    <property type="protein sequence ID" value="ABO97088"/>
    <property type="gene ID" value="OSTLU_35440"/>
</dbReference>
<evidence type="ECO:0000256" key="1">
    <source>
        <dbReference type="ARBA" id="ARBA00001933"/>
    </source>
</evidence>
<dbReference type="GeneID" id="5002858"/>
<evidence type="ECO:0000256" key="8">
    <source>
        <dbReference type="ARBA" id="ARBA00022679"/>
    </source>
</evidence>
<evidence type="ECO:0000256" key="10">
    <source>
        <dbReference type="ARBA" id="ARBA00022898"/>
    </source>
</evidence>
<dbReference type="InterPro" id="IPR015424">
    <property type="entry name" value="PyrdxlP-dep_Trfase"/>
</dbReference>
<dbReference type="PANTHER" id="PTHR12944:SF2">
    <property type="entry name" value="O-PHOSPHOSERYL-TRNA(SEC) SELENIUM TRANSFERASE"/>
    <property type="match status" value="1"/>
</dbReference>
<comment type="function">
    <text evidence="2 17">Converts O-phosphoseryl-tRNA(Sec) to selenocysteinyl-tRNA(Sec) required for selenoprotein biosynthesis.</text>
</comment>
<feature type="modified residue" description="N6-(pyridoxal phosphate)lysine" evidence="19">
    <location>
        <position position="296"/>
    </location>
</feature>
<evidence type="ECO:0000256" key="12">
    <source>
        <dbReference type="ARBA" id="ARBA00023266"/>
    </source>
</evidence>
<evidence type="ECO:0000256" key="3">
    <source>
        <dbReference type="ARBA" id="ARBA00004822"/>
    </source>
</evidence>
<comment type="similarity">
    <text evidence="4 17">Belongs to the SepSecS family.</text>
</comment>
<evidence type="ECO:0000256" key="13">
    <source>
        <dbReference type="ARBA" id="ARBA00030669"/>
    </source>
</evidence>
<evidence type="ECO:0000256" key="9">
    <source>
        <dbReference type="ARBA" id="ARBA00022884"/>
    </source>
</evidence>
<keyword evidence="8 17" id="KW-0808">Transferase</keyword>
<feature type="binding site" evidence="18">
    <location>
        <position position="474"/>
    </location>
    <ligand>
        <name>tRNA</name>
        <dbReference type="ChEBI" id="CHEBI:17843"/>
    </ligand>
</feature>
<evidence type="ECO:0000256" key="16">
    <source>
        <dbReference type="ARBA" id="ARBA00048808"/>
    </source>
</evidence>
<dbReference type="STRING" id="436017.A4S0T6"/>
<dbReference type="InterPro" id="IPR008829">
    <property type="entry name" value="SepSecS/SepCysS"/>
</dbReference>
<feature type="binding site" evidence="18">
    <location>
        <position position="76"/>
    </location>
    <ligand>
        <name>pyridoxal 5'-phosphate</name>
        <dbReference type="ChEBI" id="CHEBI:597326"/>
    </ligand>
</feature>
<dbReference type="HOGENOM" id="CLU_022508_0_0_1"/>
<evidence type="ECO:0000256" key="7">
    <source>
        <dbReference type="ARBA" id="ARBA00022555"/>
    </source>
</evidence>
<dbReference type="AlphaFoldDB" id="A4S0T6"/>
<comment type="catalytic activity">
    <reaction evidence="16 17">
        <text>O-phospho-L-seryl-tRNA(Sec) + selenophosphate + H2O = L-selenocysteinyl-tRNA(Sec) + 2 phosphate</text>
        <dbReference type="Rhea" id="RHEA:25041"/>
        <dbReference type="Rhea" id="RHEA-COMP:9743"/>
        <dbReference type="Rhea" id="RHEA-COMP:9947"/>
        <dbReference type="ChEBI" id="CHEBI:15377"/>
        <dbReference type="ChEBI" id="CHEBI:16144"/>
        <dbReference type="ChEBI" id="CHEBI:43474"/>
        <dbReference type="ChEBI" id="CHEBI:78551"/>
        <dbReference type="ChEBI" id="CHEBI:78573"/>
        <dbReference type="EC" id="2.9.1.2"/>
    </reaction>
</comment>
<dbReference type="Pfam" id="PF05889">
    <property type="entry name" value="SepSecS"/>
    <property type="match status" value="1"/>
</dbReference>
<dbReference type="NCBIfam" id="TIGR03531">
    <property type="entry name" value="selenium_SpcS"/>
    <property type="match status" value="1"/>
</dbReference>
<accession>A4S0T6</accession>
<comment type="subcellular location">
    <subcellularLocation>
        <location evidence="17">Cytoplasm</location>
    </subcellularLocation>
</comment>
<keyword evidence="12 17" id="KW-0711">Selenium</keyword>
<dbReference type="KEGG" id="olu:OSTLU_35440"/>
<evidence type="ECO:0000256" key="4">
    <source>
        <dbReference type="ARBA" id="ARBA00007037"/>
    </source>
</evidence>
<keyword evidence="21" id="KW-1185">Reference proteome</keyword>
<dbReference type="GO" id="GO:0005737">
    <property type="term" value="C:cytoplasm"/>
    <property type="evidence" value="ECO:0007669"/>
    <property type="project" value="UniProtKB-SubCell"/>
</dbReference>
<feature type="site" description="May act as a substrate filter by repelling compounds with a negatively charged alpha-carboxylate" evidence="19">
    <location>
        <position position="75"/>
    </location>
</feature>
<keyword evidence="7 17" id="KW-0820">tRNA-binding</keyword>
<dbReference type="SUPFAM" id="SSF53383">
    <property type="entry name" value="PLP-dependent transferases"/>
    <property type="match status" value="1"/>
</dbReference>
<dbReference type="EC" id="2.9.1.2" evidence="5 17"/>
<gene>
    <name evidence="20" type="ORF">OSTLU_35440</name>
</gene>
<organism evidence="20 21">
    <name type="scientific">Ostreococcus lucimarinus (strain CCE9901)</name>
    <dbReference type="NCBI Taxonomy" id="436017"/>
    <lineage>
        <taxon>Eukaryota</taxon>
        <taxon>Viridiplantae</taxon>
        <taxon>Chlorophyta</taxon>
        <taxon>Mamiellophyceae</taxon>
        <taxon>Mamiellales</taxon>
        <taxon>Bathycoccaceae</taxon>
        <taxon>Ostreococcus</taxon>
    </lineage>
</organism>
<evidence type="ECO:0000256" key="14">
    <source>
        <dbReference type="ARBA" id="ARBA00032048"/>
    </source>
</evidence>
<evidence type="ECO:0000313" key="21">
    <source>
        <dbReference type="Proteomes" id="UP000001568"/>
    </source>
</evidence>
<keyword evidence="11 17" id="KW-0648">Protein biosynthesis</keyword>